<accession>A0A1S1MU06</accession>
<proteinExistence type="predicted"/>
<reference evidence="2 3" key="1">
    <citation type="submission" date="2016-09" db="EMBL/GenBank/DDBJ databases">
        <title>Pseudoalteromonas amylolytica sp. nov., isolated from the surface seawater.</title>
        <authorList>
            <person name="Wu Y.-H."/>
            <person name="Cheng H."/>
            <person name="Jin X.-B."/>
            <person name="Wang C.-S."/>
            <person name="Xu X.-W."/>
        </authorList>
    </citation>
    <scope>NUCLEOTIDE SEQUENCE [LARGE SCALE GENOMIC DNA]</scope>
    <source>
        <strain evidence="2 3">JW1</strain>
    </source>
</reference>
<dbReference type="InterPro" id="IPR036249">
    <property type="entry name" value="Thioredoxin-like_sf"/>
</dbReference>
<sequence length="285" mass="31441">MSNQIQLTPDNIQQVLGEQNQDSLILLTFFSAQNPDCLAQASILSNLAMSYGEHLIIATVDCDQQQALASQLAQQIGLQSLPTLVMLKNGAPVDMLHGAQSEDEIKKALTEHLPKPEMLLLDQAKQALATDDLNTAFSFAKQAYDIDADNTRVKLVLANICIQIHKLDDAKALLDSVAEQEQDAYFQNLCAKLQQAQAQLESPEIKMLSEALEAEPQNNDVKLKLAKLLGEAGRKEEALELLLSILKRDMTFASAKQDFMEIIASLPDGDALAATYRRKLYSLLY</sequence>
<dbReference type="OrthoDB" id="9790390at2"/>
<gene>
    <name evidence="2" type="ORF">BET10_07935</name>
</gene>
<dbReference type="Gene3D" id="1.25.40.10">
    <property type="entry name" value="Tetratricopeptide repeat domain"/>
    <property type="match status" value="2"/>
</dbReference>
<evidence type="ECO:0000313" key="3">
    <source>
        <dbReference type="Proteomes" id="UP000179786"/>
    </source>
</evidence>
<feature type="domain" description="Thioredoxin" evidence="1">
    <location>
        <begin position="1"/>
        <end position="114"/>
    </location>
</feature>
<comment type="caution">
    <text evidence="2">The sequence shown here is derived from an EMBL/GenBank/DDBJ whole genome shotgun (WGS) entry which is preliminary data.</text>
</comment>
<keyword evidence="3" id="KW-1185">Reference proteome</keyword>
<dbReference type="Pfam" id="PF14559">
    <property type="entry name" value="TPR_19"/>
    <property type="match status" value="1"/>
</dbReference>
<dbReference type="PANTHER" id="PTHR45663">
    <property type="entry name" value="GEO12009P1"/>
    <property type="match status" value="1"/>
</dbReference>
<dbReference type="Pfam" id="PF00085">
    <property type="entry name" value="Thioredoxin"/>
    <property type="match status" value="1"/>
</dbReference>
<dbReference type="Pfam" id="PF14561">
    <property type="entry name" value="TPR_20"/>
    <property type="match status" value="1"/>
</dbReference>
<dbReference type="InterPro" id="IPR013766">
    <property type="entry name" value="Thioredoxin_domain"/>
</dbReference>
<dbReference type="PROSITE" id="PS51352">
    <property type="entry name" value="THIOREDOXIN_2"/>
    <property type="match status" value="1"/>
</dbReference>
<evidence type="ECO:0000313" key="2">
    <source>
        <dbReference type="EMBL" id="OHU92239.1"/>
    </source>
</evidence>
<evidence type="ECO:0000259" key="1">
    <source>
        <dbReference type="PROSITE" id="PS51352"/>
    </source>
</evidence>
<organism evidence="2 3">
    <name type="scientific">Pseudoalteromonas amylolytica</name>
    <dbReference type="NCBI Taxonomy" id="1859457"/>
    <lineage>
        <taxon>Bacteria</taxon>
        <taxon>Pseudomonadati</taxon>
        <taxon>Pseudomonadota</taxon>
        <taxon>Gammaproteobacteria</taxon>
        <taxon>Alteromonadales</taxon>
        <taxon>Pseudoalteromonadaceae</taxon>
        <taxon>Pseudoalteromonas</taxon>
    </lineage>
</organism>
<dbReference type="GO" id="GO:0005737">
    <property type="term" value="C:cytoplasm"/>
    <property type="evidence" value="ECO:0007669"/>
    <property type="project" value="TreeGrafter"/>
</dbReference>
<dbReference type="RefSeq" id="WP_070984042.1">
    <property type="nucleotide sequence ID" value="NZ_MKJU01000022.1"/>
</dbReference>
<dbReference type="EMBL" id="MKJU01000022">
    <property type="protein sequence ID" value="OHU92239.1"/>
    <property type="molecule type" value="Genomic_DNA"/>
</dbReference>
<dbReference type="SUPFAM" id="SSF52833">
    <property type="entry name" value="Thioredoxin-like"/>
    <property type="match status" value="1"/>
</dbReference>
<dbReference type="AlphaFoldDB" id="A0A1S1MU06"/>
<dbReference type="GO" id="GO:0006950">
    <property type="term" value="P:response to stress"/>
    <property type="evidence" value="ECO:0007669"/>
    <property type="project" value="UniProtKB-ARBA"/>
</dbReference>
<name>A0A1S1MU06_9GAMM</name>
<dbReference type="InterPro" id="IPR011990">
    <property type="entry name" value="TPR-like_helical_dom_sf"/>
</dbReference>
<dbReference type="Gene3D" id="3.40.30.10">
    <property type="entry name" value="Glutaredoxin"/>
    <property type="match status" value="1"/>
</dbReference>
<dbReference type="PANTHER" id="PTHR45663:SF11">
    <property type="entry name" value="GEO12009P1"/>
    <property type="match status" value="1"/>
</dbReference>
<dbReference type="Proteomes" id="UP000179786">
    <property type="component" value="Unassembled WGS sequence"/>
</dbReference>
<dbReference type="GO" id="GO:0015035">
    <property type="term" value="F:protein-disulfide reductase activity"/>
    <property type="evidence" value="ECO:0007669"/>
    <property type="project" value="TreeGrafter"/>
</dbReference>
<dbReference type="SUPFAM" id="SSF48452">
    <property type="entry name" value="TPR-like"/>
    <property type="match status" value="1"/>
</dbReference>
<protein>
    <submittedName>
        <fullName evidence="2">Co-chaperone YbbN</fullName>
    </submittedName>
</protein>
<dbReference type="STRING" id="1859457.BET10_07935"/>